<keyword evidence="2" id="KW-1185">Reference proteome</keyword>
<dbReference type="Proteomes" id="UP000680815">
    <property type="component" value="Unassembled WGS sequence"/>
</dbReference>
<dbReference type="EMBL" id="JAGIYZ010000021">
    <property type="protein sequence ID" value="MBP0465972.1"/>
    <property type="molecule type" value="Genomic_DNA"/>
</dbReference>
<protein>
    <submittedName>
        <fullName evidence="1">Uncharacterized protein</fullName>
    </submittedName>
</protein>
<organism evidence="1 2">
    <name type="scientific">Roseomonas nitratireducens</name>
    <dbReference type="NCBI Taxonomy" id="2820810"/>
    <lineage>
        <taxon>Bacteria</taxon>
        <taxon>Pseudomonadati</taxon>
        <taxon>Pseudomonadota</taxon>
        <taxon>Alphaproteobacteria</taxon>
        <taxon>Acetobacterales</taxon>
        <taxon>Roseomonadaceae</taxon>
        <taxon>Roseomonas</taxon>
    </lineage>
</organism>
<gene>
    <name evidence="1" type="ORF">J5Y09_18745</name>
</gene>
<accession>A0ABS4AZI8</accession>
<sequence length="71" mass="7684">MTAPGIFDAVAADRDSQVVQDDLLTTHDPAARYEHASLRRIAFDRWVAGGREWPPPEGLLSAIAGAALGRR</sequence>
<dbReference type="RefSeq" id="WP_209353355.1">
    <property type="nucleotide sequence ID" value="NZ_JAGIYZ010000021.1"/>
</dbReference>
<comment type="caution">
    <text evidence="1">The sequence shown here is derived from an EMBL/GenBank/DDBJ whole genome shotgun (WGS) entry which is preliminary data.</text>
</comment>
<name>A0ABS4AZI8_9PROT</name>
<evidence type="ECO:0000313" key="2">
    <source>
        <dbReference type="Proteomes" id="UP000680815"/>
    </source>
</evidence>
<reference evidence="1 2" key="1">
    <citation type="submission" date="2021-03" db="EMBL/GenBank/DDBJ databases">
        <authorList>
            <person name="So Y."/>
        </authorList>
    </citation>
    <scope>NUCLEOTIDE SEQUENCE [LARGE SCALE GENOMIC DNA]</scope>
    <source>
        <strain evidence="1 2">PWR1</strain>
    </source>
</reference>
<proteinExistence type="predicted"/>
<evidence type="ECO:0000313" key="1">
    <source>
        <dbReference type="EMBL" id="MBP0465972.1"/>
    </source>
</evidence>